<proteinExistence type="predicted"/>
<dbReference type="AlphaFoldDB" id="A0AAJ6G8G8"/>
<dbReference type="Proteomes" id="UP001242021">
    <property type="component" value="Chromosome"/>
</dbReference>
<keyword evidence="1" id="KW-1133">Transmembrane helix</keyword>
<evidence type="ECO:0000313" key="2">
    <source>
        <dbReference type="EMBL" id="WIH94018.1"/>
    </source>
</evidence>
<evidence type="ECO:0000256" key="1">
    <source>
        <dbReference type="SAM" id="Phobius"/>
    </source>
</evidence>
<evidence type="ECO:0000313" key="3">
    <source>
        <dbReference type="Proteomes" id="UP001242021"/>
    </source>
</evidence>
<accession>A0AAJ6G8G8</accession>
<organism evidence="2 3">
    <name type="scientific">Brachyspira pilosicoli</name>
    <name type="common">Serpulina pilosicoli</name>
    <dbReference type="NCBI Taxonomy" id="52584"/>
    <lineage>
        <taxon>Bacteria</taxon>
        <taxon>Pseudomonadati</taxon>
        <taxon>Spirochaetota</taxon>
        <taxon>Spirochaetia</taxon>
        <taxon>Brachyspirales</taxon>
        <taxon>Brachyspiraceae</taxon>
        <taxon>Brachyspira</taxon>
    </lineage>
</organism>
<dbReference type="EMBL" id="CP098754">
    <property type="protein sequence ID" value="WIH94018.1"/>
    <property type="molecule type" value="Genomic_DNA"/>
</dbReference>
<protein>
    <submittedName>
        <fullName evidence="2">Uncharacterized protein</fullName>
    </submittedName>
</protein>
<keyword evidence="1" id="KW-0812">Transmembrane</keyword>
<name>A0AAJ6G8G8_BRAPL</name>
<keyword evidence="1" id="KW-0472">Membrane</keyword>
<dbReference type="RefSeq" id="WP_284602330.1">
    <property type="nucleotide sequence ID" value="NZ_CP098754.1"/>
</dbReference>
<reference evidence="2" key="1">
    <citation type="submission" date="2022-06" db="EMBL/GenBank/DDBJ databases">
        <title>Brachyspira pilosicoli from pigs in Switzerland.</title>
        <authorList>
            <person name="Schmitt S."/>
            <person name="Arnold M."/>
            <person name="Rossano A."/>
            <person name="Perreten V."/>
        </authorList>
    </citation>
    <scope>NUCLEOTIDE SEQUENCE</scope>
    <source>
        <strain evidence="2">MEI4028</strain>
    </source>
</reference>
<gene>
    <name evidence="2" type="ORF">NEH99_06895</name>
</gene>
<feature type="transmembrane region" description="Helical" evidence="1">
    <location>
        <begin position="127"/>
        <end position="150"/>
    </location>
</feature>
<sequence>MLNKIKNLILTNKKFSIVYFTLILLIFLSLCILSILGNIERTGYLSNFEKSFDDYNYYFCKMNYYNEKVFRHSDIFGVYPYFNHDTEYIINSIDNKGTPFSRLISYDNLKYDDKIDIQYKLRVKTKLIIYALVFIFILPLLYFYIINYYYNTSKIFITTI</sequence>
<feature type="transmembrane region" description="Helical" evidence="1">
    <location>
        <begin position="17"/>
        <end position="36"/>
    </location>
</feature>